<dbReference type="CDD" id="cd01983">
    <property type="entry name" value="SIMIBI"/>
    <property type="match status" value="1"/>
</dbReference>
<evidence type="ECO:0000313" key="1">
    <source>
        <dbReference type="EMBL" id="OFV71478.1"/>
    </source>
</evidence>
<dbReference type="Gene3D" id="3.40.50.300">
    <property type="entry name" value="P-loop containing nucleotide triphosphate hydrolases"/>
    <property type="match status" value="1"/>
</dbReference>
<name>A0A1F2PJF4_9FIRM</name>
<evidence type="ECO:0000313" key="2">
    <source>
        <dbReference type="Proteomes" id="UP000176244"/>
    </source>
</evidence>
<dbReference type="AlphaFoldDB" id="A0A1F2PJF4"/>
<proteinExistence type="predicted"/>
<gene>
    <name evidence="1" type="ORF">ACWI_09780</name>
</gene>
<reference evidence="1 2" key="1">
    <citation type="submission" date="2015-09" db="EMBL/GenBank/DDBJ databases">
        <title>Genome sequence of Acetobacterium wieringae DSM 1911.</title>
        <authorList>
            <person name="Poehlein A."/>
            <person name="Bengelsdorf F.R."/>
            <person name="Schiel-Bengelsdorf B."/>
            <person name="Duerre P."/>
            <person name="Daniel R."/>
        </authorList>
    </citation>
    <scope>NUCLEOTIDE SEQUENCE [LARGE SCALE GENOMIC DNA]</scope>
    <source>
        <strain evidence="1 2">DSM 1911</strain>
    </source>
</reference>
<dbReference type="EMBL" id="LKEU01000020">
    <property type="protein sequence ID" value="OFV71478.1"/>
    <property type="molecule type" value="Genomic_DNA"/>
</dbReference>
<evidence type="ECO:0008006" key="3">
    <source>
        <dbReference type="Google" id="ProtNLM"/>
    </source>
</evidence>
<dbReference type="Proteomes" id="UP000176244">
    <property type="component" value="Unassembled WGS sequence"/>
</dbReference>
<accession>A0A1F2PJF4</accession>
<sequence length="372" mass="42930">MLLYVTSNQNNGIFDFLKKENGMPIKKFIGDYELAAFVENDLTKFDSYRYLAVDLECLLDIPEGLFKAIHAIQDWFEQRLIIFAREITPELKQELLNREVYNIITGDPREFEAQILRAVSRTGITYQDQLLNDEIHEVVAIEQPSIAEIIQRPVVIDDQPLIEMPFIETVIADPMELEARAEPKEQFIFVAGSQRRTGTTTTAIQLANYLANQGKMVAYMEANDHNHLKSIIEAYRMKKEEIEDGEWHQTKGVDYFYRNGLVMKTYDYIIFDVGVLNEDVIEPFSQGHIKILCGAGKCFERAALNQALAHYQKDELEEINLLLNFIAPEEEATLKTFFPTAKFSQYAPNIMGWHANKELFRQLLKRNEQGVS</sequence>
<organism evidence="1 2">
    <name type="scientific">Acetobacterium wieringae</name>
    <dbReference type="NCBI Taxonomy" id="52694"/>
    <lineage>
        <taxon>Bacteria</taxon>
        <taxon>Bacillati</taxon>
        <taxon>Bacillota</taxon>
        <taxon>Clostridia</taxon>
        <taxon>Eubacteriales</taxon>
        <taxon>Eubacteriaceae</taxon>
        <taxon>Acetobacterium</taxon>
    </lineage>
</organism>
<dbReference type="RefSeq" id="WP_070370322.1">
    <property type="nucleotide sequence ID" value="NZ_LKEU01000020.1"/>
</dbReference>
<dbReference type="STRING" id="52694.ACWI_09780"/>
<comment type="caution">
    <text evidence="1">The sequence shown here is derived from an EMBL/GenBank/DDBJ whole genome shotgun (WGS) entry which is preliminary data.</text>
</comment>
<protein>
    <recommendedName>
        <fullName evidence="3">CobQ/CobB/MinD/ParA nucleotide binding domain protein</fullName>
    </recommendedName>
</protein>
<dbReference type="SUPFAM" id="SSF52540">
    <property type="entry name" value="P-loop containing nucleoside triphosphate hydrolases"/>
    <property type="match status" value="1"/>
</dbReference>
<dbReference type="OrthoDB" id="2665969at2"/>
<dbReference type="InterPro" id="IPR027417">
    <property type="entry name" value="P-loop_NTPase"/>
</dbReference>